<gene>
    <name evidence="3" type="ORF">C7M84_002038</name>
</gene>
<protein>
    <recommendedName>
        <fullName evidence="5">DUF4832 domain-containing protein</fullName>
    </recommendedName>
</protein>
<name>A0A3R7P9F9_PENVA</name>
<keyword evidence="4" id="KW-1185">Reference proteome</keyword>
<dbReference type="OrthoDB" id="6085154at2759"/>
<sequence length="508" mass="57162">MSIDKSFKNFRDADYKFKLVCKKESTGKVCSGTGGPAVAAGQTVHYAVKAKLGRKQQKLLGQTWTPVLPTSAPPPSPTCALLEGDLPDGCVEVGFIEPAPIIPGGNPERGFYKHTESKTSSWEPLDDEALREWVQKGYSLIYRNIILDSFVDSDISPDILQKIRDDFTTLKSNRMKVILRFSYSIDINNKNDAPPEQLLKHIEQLAPILKDNGALIAVMQAGFIGVWGEWYYTAHYGNEGVVTEEDWARRRQVVSQLLQALPVSREIQLRTPAYKRRILDRTSALTEDEAFGEEQVARIGHHNDCFLASDTDYGTYANKTDEYPYLQRETQWVTMGGETCNLNPPRTDCPTALKELEELHYTYLNADYHPDVISAWDSQDCFDDVYSSLGYRLVGVMARMPEKASVGSTAHVGVLVRNMGWAAPINYRRAEILLLHETSGEKYTSGLQFDLRTWLPGDHELHFSVVLNLPDGDPDLYDLPEYNIVFENAHDPDDDEGRRNLIGFITAS</sequence>
<evidence type="ECO:0000259" key="2">
    <source>
        <dbReference type="Pfam" id="PF16173"/>
    </source>
</evidence>
<dbReference type="AlphaFoldDB" id="A0A3R7P9F9"/>
<organism evidence="3 4">
    <name type="scientific">Penaeus vannamei</name>
    <name type="common">Whiteleg shrimp</name>
    <name type="synonym">Litopenaeus vannamei</name>
    <dbReference type="NCBI Taxonomy" id="6689"/>
    <lineage>
        <taxon>Eukaryota</taxon>
        <taxon>Metazoa</taxon>
        <taxon>Ecdysozoa</taxon>
        <taxon>Arthropoda</taxon>
        <taxon>Crustacea</taxon>
        <taxon>Multicrustacea</taxon>
        <taxon>Malacostraca</taxon>
        <taxon>Eumalacostraca</taxon>
        <taxon>Eucarida</taxon>
        <taxon>Decapoda</taxon>
        <taxon>Dendrobranchiata</taxon>
        <taxon>Penaeoidea</taxon>
        <taxon>Penaeidae</taxon>
        <taxon>Penaeus</taxon>
    </lineage>
</organism>
<dbReference type="InterPro" id="IPR032267">
    <property type="entry name" value="DUF4832"/>
</dbReference>
<dbReference type="InterPro" id="IPR032379">
    <property type="entry name" value="DUF4874"/>
</dbReference>
<evidence type="ECO:0008006" key="5">
    <source>
        <dbReference type="Google" id="ProtNLM"/>
    </source>
</evidence>
<reference evidence="3 4" key="2">
    <citation type="submission" date="2019-01" db="EMBL/GenBank/DDBJ databases">
        <title>The decoding of complex shrimp genome reveals the adaptation for benthos swimmer, frequently molting mechanism and breeding impact on genome.</title>
        <authorList>
            <person name="Sun Y."/>
            <person name="Gao Y."/>
            <person name="Yu Y."/>
        </authorList>
    </citation>
    <scope>NUCLEOTIDE SEQUENCE [LARGE SCALE GENOMIC DNA]</scope>
    <source>
        <tissue evidence="3">Muscle</tissue>
    </source>
</reference>
<reference evidence="3 4" key="1">
    <citation type="submission" date="2018-04" db="EMBL/GenBank/DDBJ databases">
        <authorList>
            <person name="Zhang X."/>
            <person name="Yuan J."/>
            <person name="Li F."/>
            <person name="Xiang J."/>
        </authorList>
    </citation>
    <scope>NUCLEOTIDE SEQUENCE [LARGE SCALE GENOMIC DNA]</scope>
    <source>
        <tissue evidence="3">Muscle</tissue>
    </source>
</reference>
<evidence type="ECO:0000259" key="1">
    <source>
        <dbReference type="Pfam" id="PF16116"/>
    </source>
</evidence>
<feature type="domain" description="DUF4832" evidence="1">
    <location>
        <begin position="298"/>
        <end position="488"/>
    </location>
</feature>
<proteinExistence type="predicted"/>
<dbReference type="EMBL" id="QCYY01001270">
    <property type="protein sequence ID" value="ROT79228.1"/>
    <property type="molecule type" value="Genomic_DNA"/>
</dbReference>
<dbReference type="Pfam" id="PF16116">
    <property type="entry name" value="DUF4832"/>
    <property type="match status" value="1"/>
</dbReference>
<evidence type="ECO:0000313" key="3">
    <source>
        <dbReference type="EMBL" id="ROT79228.1"/>
    </source>
</evidence>
<dbReference type="Pfam" id="PF16173">
    <property type="entry name" value="DUF4874"/>
    <property type="match status" value="1"/>
</dbReference>
<feature type="domain" description="DUF4874" evidence="2">
    <location>
        <begin position="106"/>
        <end position="274"/>
    </location>
</feature>
<evidence type="ECO:0000313" key="4">
    <source>
        <dbReference type="Proteomes" id="UP000283509"/>
    </source>
</evidence>
<accession>A0A3R7P9F9</accession>
<comment type="caution">
    <text evidence="3">The sequence shown here is derived from an EMBL/GenBank/DDBJ whole genome shotgun (WGS) entry which is preliminary data.</text>
</comment>
<dbReference type="STRING" id="6689.A0A3R7P9F9"/>
<dbReference type="Proteomes" id="UP000283509">
    <property type="component" value="Unassembled WGS sequence"/>
</dbReference>